<evidence type="ECO:0008006" key="2">
    <source>
        <dbReference type="Google" id="ProtNLM"/>
    </source>
</evidence>
<evidence type="ECO:0000313" key="1">
    <source>
        <dbReference type="EMBL" id="HGZ60050.1"/>
    </source>
</evidence>
<gene>
    <name evidence="1" type="ORF">ENW83_02435</name>
</gene>
<dbReference type="AlphaFoldDB" id="A0A7J3SKA3"/>
<sequence length="128" mass="14196">MSDSGKSISYRAALLLDKGKTIPQSLALRLLQEARRSGFRLELVTISEEDPPRQVTLLLPLITANHSVTISIQSKKANSKEDLERLLSNGNFDIIYAEKNFIENLGEILTKTAIKVIPYNGEVAEKDA</sequence>
<protein>
    <recommendedName>
        <fullName evidence="2">UspA domain-containing protein</fullName>
    </recommendedName>
</protein>
<comment type="caution">
    <text evidence="1">The sequence shown here is derived from an EMBL/GenBank/DDBJ whole genome shotgun (WGS) entry which is preliminary data.</text>
</comment>
<accession>A0A7J3SKA3</accession>
<dbReference type="EMBL" id="DTLS01000067">
    <property type="protein sequence ID" value="HGZ60050.1"/>
    <property type="molecule type" value="Genomic_DNA"/>
</dbReference>
<name>A0A7J3SKA3_9CREN</name>
<organism evidence="1">
    <name type="scientific">Fervidicoccus fontis</name>
    <dbReference type="NCBI Taxonomy" id="683846"/>
    <lineage>
        <taxon>Archaea</taxon>
        <taxon>Thermoproteota</taxon>
        <taxon>Thermoprotei</taxon>
        <taxon>Fervidicoccales</taxon>
        <taxon>Fervidicoccaceae</taxon>
        <taxon>Fervidicoccus</taxon>
    </lineage>
</organism>
<reference evidence="1" key="1">
    <citation type="journal article" date="2020" name="mSystems">
        <title>Genome- and Community-Level Interaction Insights into Carbon Utilization and Element Cycling Functions of Hydrothermarchaeota in Hydrothermal Sediment.</title>
        <authorList>
            <person name="Zhou Z."/>
            <person name="Liu Y."/>
            <person name="Xu W."/>
            <person name="Pan J."/>
            <person name="Luo Z.H."/>
            <person name="Li M."/>
        </authorList>
    </citation>
    <scope>NUCLEOTIDE SEQUENCE [LARGE SCALE GENOMIC DNA]</scope>
    <source>
        <strain evidence="1">SpSt-885</strain>
    </source>
</reference>
<proteinExistence type="predicted"/>